<organism evidence="7 8">
    <name type="scientific">Operophtera brumata</name>
    <name type="common">Winter moth</name>
    <name type="synonym">Phalaena brumata</name>
    <dbReference type="NCBI Taxonomy" id="104452"/>
    <lineage>
        <taxon>Eukaryota</taxon>
        <taxon>Metazoa</taxon>
        <taxon>Ecdysozoa</taxon>
        <taxon>Arthropoda</taxon>
        <taxon>Hexapoda</taxon>
        <taxon>Insecta</taxon>
        <taxon>Pterygota</taxon>
        <taxon>Neoptera</taxon>
        <taxon>Endopterygota</taxon>
        <taxon>Lepidoptera</taxon>
        <taxon>Glossata</taxon>
        <taxon>Ditrysia</taxon>
        <taxon>Geometroidea</taxon>
        <taxon>Geometridae</taxon>
        <taxon>Larentiinae</taxon>
        <taxon>Operophtera</taxon>
    </lineage>
</organism>
<evidence type="ECO:0000313" key="8">
    <source>
        <dbReference type="Proteomes" id="UP000037510"/>
    </source>
</evidence>
<protein>
    <submittedName>
        <fullName evidence="7">Putative ecdysone oxidase</fullName>
    </submittedName>
</protein>
<dbReference type="Gene3D" id="3.30.560.10">
    <property type="entry name" value="Glucose Oxidase, domain 3"/>
    <property type="match status" value="1"/>
</dbReference>
<comment type="caution">
    <text evidence="7">The sequence shown here is derived from an EMBL/GenBank/DDBJ whole genome shotgun (WGS) entry which is preliminary data.</text>
</comment>
<evidence type="ECO:0000313" key="7">
    <source>
        <dbReference type="EMBL" id="KOB77647.1"/>
    </source>
</evidence>
<dbReference type="Gene3D" id="3.50.50.60">
    <property type="entry name" value="FAD/NAD(P)-binding domain"/>
    <property type="match status" value="1"/>
</dbReference>
<accession>A0A0L7LQD8</accession>
<proteinExistence type="inferred from homology"/>
<keyword evidence="4 5" id="KW-0274">FAD</keyword>
<dbReference type="EMBL" id="JTDY01000335">
    <property type="protein sequence ID" value="KOB77647.1"/>
    <property type="molecule type" value="Genomic_DNA"/>
</dbReference>
<evidence type="ECO:0000256" key="2">
    <source>
        <dbReference type="ARBA" id="ARBA00010790"/>
    </source>
</evidence>
<evidence type="ECO:0000256" key="3">
    <source>
        <dbReference type="ARBA" id="ARBA00022630"/>
    </source>
</evidence>
<dbReference type="Pfam" id="PF00732">
    <property type="entry name" value="GMC_oxred_N"/>
    <property type="match status" value="1"/>
</dbReference>
<name>A0A0L7LQD8_OPEBR</name>
<dbReference type="PANTHER" id="PTHR11552:SF147">
    <property type="entry name" value="CHOLINE DEHYDROGENASE, MITOCHONDRIAL"/>
    <property type="match status" value="1"/>
</dbReference>
<dbReference type="GO" id="GO:0016614">
    <property type="term" value="F:oxidoreductase activity, acting on CH-OH group of donors"/>
    <property type="evidence" value="ECO:0007669"/>
    <property type="project" value="InterPro"/>
</dbReference>
<feature type="binding site" evidence="5">
    <location>
        <position position="184"/>
    </location>
    <ligand>
        <name>FAD</name>
        <dbReference type="ChEBI" id="CHEBI:57692"/>
    </ligand>
</feature>
<feature type="domain" description="Glucose-methanol-choline oxidoreductase N-terminal" evidence="6">
    <location>
        <begin position="221"/>
        <end position="235"/>
    </location>
</feature>
<dbReference type="InterPro" id="IPR007867">
    <property type="entry name" value="GMC_OxRtase_C"/>
</dbReference>
<gene>
    <name evidence="7" type="ORF">OBRU01_03715</name>
</gene>
<dbReference type="GO" id="GO:0050660">
    <property type="term" value="F:flavin adenine dinucleotide binding"/>
    <property type="evidence" value="ECO:0007669"/>
    <property type="project" value="InterPro"/>
</dbReference>
<dbReference type="PROSITE" id="PS00624">
    <property type="entry name" value="GMC_OXRED_2"/>
    <property type="match status" value="1"/>
</dbReference>
<keyword evidence="3" id="KW-0285">Flavoprotein</keyword>
<dbReference type="Pfam" id="PF05199">
    <property type="entry name" value="GMC_oxred_C"/>
    <property type="match status" value="1"/>
</dbReference>
<comment type="cofactor">
    <cofactor evidence="1 5">
        <name>FAD</name>
        <dbReference type="ChEBI" id="CHEBI:57692"/>
    </cofactor>
</comment>
<dbReference type="InterPro" id="IPR012132">
    <property type="entry name" value="GMC_OxRdtase"/>
</dbReference>
<dbReference type="STRING" id="104452.A0A0L7LQD8"/>
<evidence type="ECO:0000256" key="1">
    <source>
        <dbReference type="ARBA" id="ARBA00001974"/>
    </source>
</evidence>
<comment type="similarity">
    <text evidence="2">Belongs to the GMC oxidoreductase family.</text>
</comment>
<dbReference type="PIRSF" id="PIRSF000137">
    <property type="entry name" value="Alcohol_oxidase"/>
    <property type="match status" value="1"/>
</dbReference>
<dbReference type="SUPFAM" id="SSF54373">
    <property type="entry name" value="FAD-linked reductases, C-terminal domain"/>
    <property type="match status" value="1"/>
</dbReference>
<dbReference type="Proteomes" id="UP000037510">
    <property type="component" value="Unassembled WGS sequence"/>
</dbReference>
<dbReference type="SUPFAM" id="SSF51905">
    <property type="entry name" value="FAD/NAD(P)-binding domain"/>
    <property type="match status" value="1"/>
</dbReference>
<sequence length="516" mass="57664">MTRCIFQVPGFLSLLDSSPVDWNYSASFDYKHQARRIHETRGKMLGGSSSDNYMFYVRGNSADYDSWAEQGNEGWEWENVLPYFIKSERLSDKKLLGSNSAELHGTDGYLGVTHPTWDAETDIFLEAFQENGHELQEDTNGHEQLGFSTPQVNIEGGIRQSTAFSFIRPIKNRSNLFVLRNAFVTKVVINENKQATGVEVKLPNQHVVELTVTKEVIVSAGAINSPQLLMLSGIGPTQHLEDMGIPVMVDSPNVGSNLQDHSVAVFALTGEKEMYPTEDSVNPIIDAFKFPGPTILGHVALNKSQSYPDYQVYFYPFPTGALFPTIMCTHLFKLDDEICETLAKARHQKEVLLVNLCFLHPKSRGNILLRSKRPGEHPIINLGYFSNSDDLKNFVLYIEDFLTVLETSYFRSINSRVIDMKVRQCQHLEFGSREYWRCYVLSTVVTQFHVSGTCAMGPEGRGVVDARLRVRGAGGLRVVDASVMPSIVSGNTNAPVIMIAEKAADMIKAEHGVHCL</sequence>
<evidence type="ECO:0000259" key="6">
    <source>
        <dbReference type="PROSITE" id="PS00624"/>
    </source>
</evidence>
<evidence type="ECO:0000256" key="4">
    <source>
        <dbReference type="ARBA" id="ARBA00022827"/>
    </source>
</evidence>
<reference evidence="7 8" key="1">
    <citation type="journal article" date="2015" name="Genome Biol. Evol.">
        <title>The genome of winter moth (Operophtera brumata) provides a genomic perspective on sexual dimorphism and phenology.</title>
        <authorList>
            <person name="Derks M.F."/>
            <person name="Smit S."/>
            <person name="Salis L."/>
            <person name="Schijlen E."/>
            <person name="Bossers A."/>
            <person name="Mateman C."/>
            <person name="Pijl A.S."/>
            <person name="de Ridder D."/>
            <person name="Groenen M.A."/>
            <person name="Visser M.E."/>
            <person name="Megens H.J."/>
        </authorList>
    </citation>
    <scope>NUCLEOTIDE SEQUENCE [LARGE SCALE GENOMIC DNA]</scope>
    <source>
        <strain evidence="7">WM2013NL</strain>
        <tissue evidence="7">Head and thorax</tissue>
    </source>
</reference>
<dbReference type="InterPro" id="IPR000172">
    <property type="entry name" value="GMC_OxRdtase_N"/>
</dbReference>
<dbReference type="InterPro" id="IPR036188">
    <property type="entry name" value="FAD/NAD-bd_sf"/>
</dbReference>
<evidence type="ECO:0000256" key="5">
    <source>
        <dbReference type="PIRSR" id="PIRSR000137-2"/>
    </source>
</evidence>
<dbReference type="PANTHER" id="PTHR11552">
    <property type="entry name" value="GLUCOSE-METHANOL-CHOLINE GMC OXIDOREDUCTASE"/>
    <property type="match status" value="1"/>
</dbReference>
<dbReference type="AlphaFoldDB" id="A0A0L7LQD8"/>
<keyword evidence="8" id="KW-1185">Reference proteome</keyword>